<feature type="compositionally biased region" description="Low complexity" evidence="1">
    <location>
        <begin position="130"/>
        <end position="157"/>
    </location>
</feature>
<keyword evidence="2" id="KW-1133">Transmembrane helix</keyword>
<accession>A0A1Y2M8G2</accession>
<proteinExistence type="predicted"/>
<feature type="region of interest" description="Disordered" evidence="1">
    <location>
        <begin position="52"/>
        <end position="71"/>
    </location>
</feature>
<evidence type="ECO:0000313" key="4">
    <source>
        <dbReference type="Proteomes" id="UP000193240"/>
    </source>
</evidence>
<evidence type="ECO:0008006" key="5">
    <source>
        <dbReference type="Google" id="ProtNLM"/>
    </source>
</evidence>
<protein>
    <recommendedName>
        <fullName evidence="5">Apple domain-containing protein</fullName>
    </recommendedName>
</protein>
<sequence>MAPQYTYSPGSDLPEHVPATDKSFYKYSVTEGEHPQVVHASQVVHAYAENDSQSPIPTYTEKGQPGPQQSKWTRWPLPLLYGILLMLIAGLAGGFIGKTLEAKNHSTAASAASSTCPSSAPLAASPISSTAATASSPTSSTSTSTSSAQPTASSSSAVFERTIASPTSGCTSSDPYRSFKSRSNFFQTPYTTICGQGWLENELTAINVATQSDCIESCIMYNAHKLSTDRKCVGGGFIPTWWDQQTAMKESGGTPFNCFLKTNTSGIARNNKEYEVVALCMEGECDDIQG</sequence>
<evidence type="ECO:0000256" key="2">
    <source>
        <dbReference type="SAM" id="Phobius"/>
    </source>
</evidence>
<name>A0A1Y2M8G2_EPING</name>
<keyword evidence="2" id="KW-0472">Membrane</keyword>
<reference evidence="3 4" key="1">
    <citation type="journal article" date="2017" name="Genome Announc.">
        <title>Genome sequence of the saprophytic ascomycete Epicoccum nigrum ICMP 19927 strain isolated from New Zealand.</title>
        <authorList>
            <person name="Fokin M."/>
            <person name="Fleetwood D."/>
            <person name="Weir B.S."/>
            <person name="Villas-Boas S.G."/>
        </authorList>
    </citation>
    <scope>NUCLEOTIDE SEQUENCE [LARGE SCALE GENOMIC DNA]</scope>
    <source>
        <strain evidence="3 4">ICMP 19927</strain>
    </source>
</reference>
<dbReference type="STRING" id="105696.A0A1Y2M8G2"/>
<dbReference type="EMBL" id="KZ107839">
    <property type="protein sequence ID" value="OSS52321.1"/>
    <property type="molecule type" value="Genomic_DNA"/>
</dbReference>
<gene>
    <name evidence="3" type="ORF">B5807_02368</name>
</gene>
<evidence type="ECO:0000313" key="3">
    <source>
        <dbReference type="EMBL" id="OSS52321.1"/>
    </source>
</evidence>
<organism evidence="3 4">
    <name type="scientific">Epicoccum nigrum</name>
    <name type="common">Soil fungus</name>
    <name type="synonym">Epicoccum purpurascens</name>
    <dbReference type="NCBI Taxonomy" id="105696"/>
    <lineage>
        <taxon>Eukaryota</taxon>
        <taxon>Fungi</taxon>
        <taxon>Dikarya</taxon>
        <taxon>Ascomycota</taxon>
        <taxon>Pezizomycotina</taxon>
        <taxon>Dothideomycetes</taxon>
        <taxon>Pleosporomycetidae</taxon>
        <taxon>Pleosporales</taxon>
        <taxon>Pleosporineae</taxon>
        <taxon>Didymellaceae</taxon>
        <taxon>Epicoccum</taxon>
    </lineage>
</organism>
<keyword evidence="4" id="KW-1185">Reference proteome</keyword>
<dbReference type="AlphaFoldDB" id="A0A1Y2M8G2"/>
<keyword evidence="2" id="KW-0812">Transmembrane</keyword>
<feature type="region of interest" description="Disordered" evidence="1">
    <location>
        <begin position="130"/>
        <end position="159"/>
    </location>
</feature>
<dbReference type="InParanoid" id="A0A1Y2M8G2"/>
<feature type="transmembrane region" description="Helical" evidence="2">
    <location>
        <begin position="79"/>
        <end position="97"/>
    </location>
</feature>
<evidence type="ECO:0000256" key="1">
    <source>
        <dbReference type="SAM" id="MobiDB-lite"/>
    </source>
</evidence>
<dbReference type="OMA" id="CVEACAM"/>
<dbReference type="Proteomes" id="UP000193240">
    <property type="component" value="Unassembled WGS sequence"/>
</dbReference>